<keyword evidence="5 8" id="KW-0812">Transmembrane</keyword>
<feature type="transmembrane region" description="Helical" evidence="8">
    <location>
        <begin position="212"/>
        <end position="234"/>
    </location>
</feature>
<feature type="domain" description="ABC transmembrane type-1" evidence="9">
    <location>
        <begin position="208"/>
        <end position="414"/>
    </location>
</feature>
<keyword evidence="11" id="KW-1185">Reference proteome</keyword>
<evidence type="ECO:0000313" key="11">
    <source>
        <dbReference type="Proteomes" id="UP000235507"/>
    </source>
</evidence>
<dbReference type="PANTHER" id="PTHR42929">
    <property type="entry name" value="INNER MEMBRANE ABC TRANSPORTER PERMEASE PROTEIN YDCU-RELATED-RELATED"/>
    <property type="match status" value="1"/>
</dbReference>
<dbReference type="InterPro" id="IPR000515">
    <property type="entry name" value="MetI-like"/>
</dbReference>
<dbReference type="SUPFAM" id="SSF161098">
    <property type="entry name" value="MetI-like"/>
    <property type="match status" value="1"/>
</dbReference>
<evidence type="ECO:0000256" key="6">
    <source>
        <dbReference type="ARBA" id="ARBA00022989"/>
    </source>
</evidence>
<dbReference type="GO" id="GO:0055085">
    <property type="term" value="P:transmembrane transport"/>
    <property type="evidence" value="ECO:0007669"/>
    <property type="project" value="InterPro"/>
</dbReference>
<evidence type="ECO:0000256" key="8">
    <source>
        <dbReference type="RuleBase" id="RU363032"/>
    </source>
</evidence>
<comment type="similarity">
    <text evidence="2">Belongs to the binding-protein-dependent transport system permease family. CysTW subfamily.</text>
</comment>
<dbReference type="RefSeq" id="WP_143974190.1">
    <property type="nucleotide sequence ID" value="NZ_PNOT02000113.1"/>
</dbReference>
<dbReference type="EMBL" id="PNOT02000113">
    <property type="protein sequence ID" value="TSE12194.1"/>
    <property type="molecule type" value="Genomic_DNA"/>
</dbReference>
<proteinExistence type="inferred from homology"/>
<feature type="transmembrane region" description="Helical" evidence="8">
    <location>
        <begin position="294"/>
        <end position="315"/>
    </location>
</feature>
<keyword evidence="4" id="KW-1003">Cell membrane</keyword>
<reference evidence="10" key="1">
    <citation type="submission" date="2019-07" db="EMBL/GenBank/DDBJ databases">
        <title>Mesorhizobum intechiensis sp. nov. isolated from nodules of Lotus tenuis growing in lowlands of the Flooding Pampa, Argentina.</title>
        <authorList>
            <person name="Estrella M.J."/>
            <person name="Torres Tejerizo G.A."/>
            <person name="Cumpa Velazquez L.M."/>
            <person name="Fontana F."/>
            <person name="Hansen L."/>
            <person name="Pistorio M."/>
            <person name="Sannazzaro A.I."/>
        </authorList>
    </citation>
    <scope>NUCLEOTIDE SEQUENCE</scope>
    <source>
        <strain evidence="10">BD68</strain>
    </source>
</reference>
<sequence>MSTLQPSEFDRPALARGRSAADADFKLASAAIRRAEFGDRLRSLALAGPLLVLLALSFGIPIVLLLSRAVYDPTIANALPQTSQALGDWNGLGLPADAAFLALAADLRDNQAKGTAYELAKSLNARLPGARSQVLKTVRQLEGAGDKPPLEIMKSVPFWSAPTTWPAIANATHSITSFYLLSALDLRWNTDGSLGRVPPEQAIFLQVFLRTFFVAAAVTLATLVLGFPLAYLIASVPKGLAAVLIVAVLLPFWTSILVRTAAWTVLLQKFGLVNDLLLWLGIADDRLDLMYSRIGLIIAMTHIQLPFTLLPIYSVMRTIAPSQMKAAYSLGAKPFTAFSRVYLPQVFPGVMAGCLLTFILCLGYYITPALIGGASDQLISNFIANYVNVELNWEMAAALSFILLVFTLALFGIFARILGLDRLKLV</sequence>
<keyword evidence="6 8" id="KW-1133">Transmembrane helix</keyword>
<dbReference type="Proteomes" id="UP000235507">
    <property type="component" value="Unassembled WGS sequence"/>
</dbReference>
<dbReference type="AlphaFoldDB" id="A0A8T9ASU4"/>
<keyword evidence="7 8" id="KW-0472">Membrane</keyword>
<evidence type="ECO:0000313" key="10">
    <source>
        <dbReference type="EMBL" id="TSE12194.1"/>
    </source>
</evidence>
<protein>
    <submittedName>
        <fullName evidence="10">ABC transporter permease</fullName>
    </submittedName>
</protein>
<dbReference type="Pfam" id="PF00528">
    <property type="entry name" value="BPD_transp_1"/>
    <property type="match status" value="1"/>
</dbReference>
<feature type="transmembrane region" description="Helical" evidence="8">
    <location>
        <begin position="44"/>
        <end position="66"/>
    </location>
</feature>
<evidence type="ECO:0000256" key="7">
    <source>
        <dbReference type="ARBA" id="ARBA00023136"/>
    </source>
</evidence>
<evidence type="ECO:0000256" key="2">
    <source>
        <dbReference type="ARBA" id="ARBA00007069"/>
    </source>
</evidence>
<feature type="transmembrane region" description="Helical" evidence="8">
    <location>
        <begin position="395"/>
        <end position="418"/>
    </location>
</feature>
<dbReference type="OrthoDB" id="9807047at2"/>
<evidence type="ECO:0000256" key="4">
    <source>
        <dbReference type="ARBA" id="ARBA00022475"/>
    </source>
</evidence>
<dbReference type="InterPro" id="IPR035906">
    <property type="entry name" value="MetI-like_sf"/>
</dbReference>
<evidence type="ECO:0000256" key="3">
    <source>
        <dbReference type="ARBA" id="ARBA00022448"/>
    </source>
</evidence>
<evidence type="ECO:0000259" key="9">
    <source>
        <dbReference type="PROSITE" id="PS50928"/>
    </source>
</evidence>
<keyword evidence="3 8" id="KW-0813">Transport</keyword>
<dbReference type="Gene3D" id="1.10.3720.10">
    <property type="entry name" value="MetI-like"/>
    <property type="match status" value="1"/>
</dbReference>
<dbReference type="PANTHER" id="PTHR42929:SF5">
    <property type="entry name" value="ABC TRANSPORTER PERMEASE PROTEIN"/>
    <property type="match status" value="1"/>
</dbReference>
<feature type="transmembrane region" description="Helical" evidence="8">
    <location>
        <begin position="240"/>
        <end position="258"/>
    </location>
</feature>
<organism evidence="10 11">
    <name type="scientific">Mesorhizobium intechi</name>
    <dbReference type="NCBI Taxonomy" id="537601"/>
    <lineage>
        <taxon>Bacteria</taxon>
        <taxon>Pseudomonadati</taxon>
        <taxon>Pseudomonadota</taxon>
        <taxon>Alphaproteobacteria</taxon>
        <taxon>Hyphomicrobiales</taxon>
        <taxon>Phyllobacteriaceae</taxon>
        <taxon>Mesorhizobium</taxon>
    </lineage>
</organism>
<accession>A0A8T9ASU4</accession>
<comment type="caution">
    <text evidence="10">The sequence shown here is derived from an EMBL/GenBank/DDBJ whole genome shotgun (WGS) entry which is preliminary data.</text>
</comment>
<evidence type="ECO:0000256" key="5">
    <source>
        <dbReference type="ARBA" id="ARBA00022692"/>
    </source>
</evidence>
<name>A0A8T9ASU4_9HYPH</name>
<feature type="transmembrane region" description="Helical" evidence="8">
    <location>
        <begin position="346"/>
        <end position="366"/>
    </location>
</feature>
<dbReference type="PROSITE" id="PS50928">
    <property type="entry name" value="ABC_TM1"/>
    <property type="match status" value="1"/>
</dbReference>
<gene>
    <name evidence="10" type="ORF">C1D09_010470</name>
</gene>
<dbReference type="CDD" id="cd06261">
    <property type="entry name" value="TM_PBP2"/>
    <property type="match status" value="1"/>
</dbReference>
<dbReference type="GO" id="GO:0005886">
    <property type="term" value="C:plasma membrane"/>
    <property type="evidence" value="ECO:0007669"/>
    <property type="project" value="UniProtKB-SubCell"/>
</dbReference>
<comment type="subcellular location">
    <subcellularLocation>
        <location evidence="1 8">Cell membrane</location>
        <topology evidence="1 8">Multi-pass membrane protein</topology>
    </subcellularLocation>
</comment>
<evidence type="ECO:0000256" key="1">
    <source>
        <dbReference type="ARBA" id="ARBA00004651"/>
    </source>
</evidence>